<dbReference type="EMBL" id="MLIH01000011">
    <property type="protein sequence ID" value="OHU10352.1"/>
    <property type="molecule type" value="Genomic_DNA"/>
</dbReference>
<evidence type="ECO:0000313" key="2">
    <source>
        <dbReference type="Proteomes" id="UP000179621"/>
    </source>
</evidence>
<organism evidence="1 2">
    <name type="scientific">Mycobacteroides saopaulense</name>
    <dbReference type="NCBI Taxonomy" id="1578165"/>
    <lineage>
        <taxon>Bacteria</taxon>
        <taxon>Bacillati</taxon>
        <taxon>Actinomycetota</taxon>
        <taxon>Actinomycetes</taxon>
        <taxon>Mycobacteriales</taxon>
        <taxon>Mycobacteriaceae</taxon>
        <taxon>Mycobacteroides</taxon>
    </lineage>
</organism>
<sequence length="41" mass="4436">MFRINSGFVPFDRNHIDTGMARTGGGDPGQVPAFAEGIHMM</sequence>
<accession>A0ABX3C1Q1</accession>
<protein>
    <submittedName>
        <fullName evidence="1">Uncharacterized protein</fullName>
    </submittedName>
</protein>
<gene>
    <name evidence="1" type="ORF">BKG73_10770</name>
</gene>
<dbReference type="RefSeq" id="WP_070912717.1">
    <property type="nucleotide sequence ID" value="NZ_MLIC01000006.1"/>
</dbReference>
<dbReference type="Proteomes" id="UP000179621">
    <property type="component" value="Unassembled WGS sequence"/>
</dbReference>
<reference evidence="1 2" key="1">
    <citation type="submission" date="2016-10" db="EMBL/GenBank/DDBJ databases">
        <title>Evaluation of Human, Animal and Environmental Mycobacterium chelonae Isolates by Core Genome Phylogenomic Analysis, Targeted Gene Comparison, and Anti-microbial Susceptibility Patterns: A Tale of Mistaken Identities.</title>
        <authorList>
            <person name="Fogelson S.B."/>
            <person name="Camus A.C."/>
            <person name="Lorenz W."/>
            <person name="Vasireddy R."/>
            <person name="Vasireddy S."/>
            <person name="Smith T."/>
            <person name="Brown-Elliott B.A."/>
            <person name="Wallace R.J.Jr."/>
            <person name="Hasan N.A."/>
            <person name="Reischl U."/>
            <person name="Sanchez S."/>
        </authorList>
    </citation>
    <scope>NUCLEOTIDE SEQUENCE [LARGE SCALE GENOMIC DNA]</scope>
    <source>
        <strain evidence="1 2">8528</strain>
    </source>
</reference>
<comment type="caution">
    <text evidence="1">The sequence shown here is derived from an EMBL/GenBank/DDBJ whole genome shotgun (WGS) entry which is preliminary data.</text>
</comment>
<evidence type="ECO:0000313" key="1">
    <source>
        <dbReference type="EMBL" id="OHU10352.1"/>
    </source>
</evidence>
<name>A0ABX3C1Q1_9MYCO</name>
<proteinExistence type="predicted"/>
<keyword evidence="2" id="KW-1185">Reference proteome</keyword>